<dbReference type="AlphaFoldDB" id="A0A150RDB9"/>
<evidence type="ECO:0000313" key="3">
    <source>
        <dbReference type="Proteomes" id="UP000075515"/>
    </source>
</evidence>
<dbReference type="InterPro" id="IPR011447">
    <property type="entry name" value="DUF1552"/>
</dbReference>
<dbReference type="InterPro" id="IPR006311">
    <property type="entry name" value="TAT_signal"/>
</dbReference>
<dbReference type="Pfam" id="PF07586">
    <property type="entry name" value="HXXSHH"/>
    <property type="match status" value="1"/>
</dbReference>
<evidence type="ECO:0008006" key="4">
    <source>
        <dbReference type="Google" id="ProtNLM"/>
    </source>
</evidence>
<evidence type="ECO:0000313" key="2">
    <source>
        <dbReference type="EMBL" id="KYF78180.1"/>
    </source>
</evidence>
<gene>
    <name evidence="2" type="ORF">BE18_12075</name>
</gene>
<dbReference type="PROSITE" id="PS51318">
    <property type="entry name" value="TAT"/>
    <property type="match status" value="1"/>
</dbReference>
<dbReference type="EMBL" id="JEMC01003832">
    <property type="protein sequence ID" value="KYF78180.1"/>
    <property type="molecule type" value="Genomic_DNA"/>
</dbReference>
<feature type="chain" id="PRO_5007567940" description="DUF1552 domain-containing protein" evidence="1">
    <location>
        <begin position="34"/>
        <end position="433"/>
    </location>
</feature>
<accession>A0A150RDB9</accession>
<protein>
    <recommendedName>
        <fullName evidence="4">DUF1552 domain-containing protein</fullName>
    </recommendedName>
</protein>
<reference evidence="2 3" key="1">
    <citation type="submission" date="2014-02" db="EMBL/GenBank/DDBJ databases">
        <title>The small core and large imbalanced accessory genome model reveals a collaborative survival strategy of Sorangium cellulosum strains in nature.</title>
        <authorList>
            <person name="Han K."/>
            <person name="Peng R."/>
            <person name="Blom J."/>
            <person name="Li Y.-Z."/>
        </authorList>
    </citation>
    <scope>NUCLEOTIDE SEQUENCE [LARGE SCALE GENOMIC DNA]</scope>
    <source>
        <strain evidence="2 3">So0149</strain>
    </source>
</reference>
<sequence>MNQARFSRRALLQALGVGAAMLPLLHAERAAMAAPSAFPKRLIAVTWTNGIFQKNWLPGNDDLNAARLPTILEPLESWKSKVLIPQGVDLKVMLDANRTYDGHFSYGALLTGVSPAPGVSDGVAPSIDQIIGDDLRSKGVSSPQLNLGCRPYGFSTSWAGRNQKNNAETDPYRLFNRLFGGASLPAAQIDKLRKRRQSVLDLVGTDLERFGQRLGTEDRLKVQAHLDSIRAMELDLAAAASQRVCMPPAMGEGEINYNNINDYPKHVDLMMKLAAAAVKCDLARTVTLDLIDDGGGNSLTFPWLGIGSPDYHAIAHEGENNAAQKTAIDRWFYEQVATLVAQLADSSEGDGSALDNSVVVVANDMNEGNFHAVNNIPFLLVGSCGGFFKTGRKVKLGGMPHNKLLATLCHAMDVPVSSVGAGYSGDCDAFLKA</sequence>
<feature type="signal peptide" evidence="1">
    <location>
        <begin position="1"/>
        <end position="33"/>
    </location>
</feature>
<dbReference type="Proteomes" id="UP000075515">
    <property type="component" value="Unassembled WGS sequence"/>
</dbReference>
<keyword evidence="1" id="KW-0732">Signal</keyword>
<proteinExistence type="predicted"/>
<comment type="caution">
    <text evidence="2">The sequence shown here is derived from an EMBL/GenBank/DDBJ whole genome shotgun (WGS) entry which is preliminary data.</text>
</comment>
<name>A0A150RDB9_SORCE</name>
<organism evidence="2 3">
    <name type="scientific">Sorangium cellulosum</name>
    <name type="common">Polyangium cellulosum</name>
    <dbReference type="NCBI Taxonomy" id="56"/>
    <lineage>
        <taxon>Bacteria</taxon>
        <taxon>Pseudomonadati</taxon>
        <taxon>Myxococcota</taxon>
        <taxon>Polyangia</taxon>
        <taxon>Polyangiales</taxon>
        <taxon>Polyangiaceae</taxon>
        <taxon>Sorangium</taxon>
    </lineage>
</organism>
<evidence type="ECO:0000256" key="1">
    <source>
        <dbReference type="SAM" id="SignalP"/>
    </source>
</evidence>